<dbReference type="CDD" id="cd08432">
    <property type="entry name" value="PBP2_GcdR_TrpI_HvrB_AmpR_like"/>
    <property type="match status" value="1"/>
</dbReference>
<evidence type="ECO:0000256" key="4">
    <source>
        <dbReference type="ARBA" id="ARBA00023163"/>
    </source>
</evidence>
<dbReference type="InterPro" id="IPR036388">
    <property type="entry name" value="WH-like_DNA-bd_sf"/>
</dbReference>
<dbReference type="Pfam" id="PF03466">
    <property type="entry name" value="LysR_substrate"/>
    <property type="match status" value="1"/>
</dbReference>
<organism evidence="6 7">
    <name type="scientific">Pseudaminobacter salicylatoxidans</name>
    <dbReference type="NCBI Taxonomy" id="93369"/>
    <lineage>
        <taxon>Bacteria</taxon>
        <taxon>Pseudomonadati</taxon>
        <taxon>Pseudomonadota</taxon>
        <taxon>Alphaproteobacteria</taxon>
        <taxon>Hyphomicrobiales</taxon>
        <taxon>Phyllobacteriaceae</taxon>
        <taxon>Pseudaminobacter</taxon>
    </lineage>
</organism>
<keyword evidence="7" id="KW-1185">Reference proteome</keyword>
<evidence type="ECO:0000259" key="5">
    <source>
        <dbReference type="PROSITE" id="PS50931"/>
    </source>
</evidence>
<dbReference type="PANTHER" id="PTHR30537:SF74">
    <property type="entry name" value="HTH-TYPE TRANSCRIPTIONAL REGULATOR TRPI"/>
    <property type="match status" value="1"/>
</dbReference>
<dbReference type="Pfam" id="PF00126">
    <property type="entry name" value="HTH_1"/>
    <property type="match status" value="1"/>
</dbReference>
<dbReference type="Gene3D" id="1.10.10.10">
    <property type="entry name" value="Winged helix-like DNA-binding domain superfamily/Winged helix DNA-binding domain"/>
    <property type="match status" value="1"/>
</dbReference>
<dbReference type="EMBL" id="QGGG01000009">
    <property type="protein sequence ID" value="PWJ82399.1"/>
    <property type="molecule type" value="Genomic_DNA"/>
</dbReference>
<comment type="caution">
    <text evidence="6">The sequence shown here is derived from an EMBL/GenBank/DDBJ whole genome shotgun (WGS) entry which is preliminary data.</text>
</comment>
<accession>A0A316CN34</accession>
<dbReference type="GO" id="GO:0006351">
    <property type="term" value="P:DNA-templated transcription"/>
    <property type="evidence" value="ECO:0007669"/>
    <property type="project" value="TreeGrafter"/>
</dbReference>
<name>A0A316CN34_PSESE</name>
<dbReference type="InterPro" id="IPR000847">
    <property type="entry name" value="LysR_HTH_N"/>
</dbReference>
<keyword evidence="2" id="KW-0805">Transcription regulation</keyword>
<dbReference type="Gene3D" id="3.40.190.10">
    <property type="entry name" value="Periplasmic binding protein-like II"/>
    <property type="match status" value="2"/>
</dbReference>
<dbReference type="PRINTS" id="PR00039">
    <property type="entry name" value="HTHLYSR"/>
</dbReference>
<evidence type="ECO:0000256" key="3">
    <source>
        <dbReference type="ARBA" id="ARBA00023125"/>
    </source>
</evidence>
<keyword evidence="3" id="KW-0238">DNA-binding</keyword>
<dbReference type="GO" id="GO:0043565">
    <property type="term" value="F:sequence-specific DNA binding"/>
    <property type="evidence" value="ECO:0007669"/>
    <property type="project" value="TreeGrafter"/>
</dbReference>
<sequence length="300" mass="32919">MRELPPLNALRAFEALGRRGSLSAAADELNVTHGAISKQVKQLEGRLSTRLIARSGRGVELTPEGRRLMERLTRAFGQLDAAMQSLDAGAHEGTITISCMPALASNWLIPKLEQFSTLYPKIDIVVMASSSADANAIDAIRADLHLLYGRPDWPGKEIRLLTQLTLFPVCSPGVANSLPGLNSVQDLFNYPLIDNPEGTQWRDYFLSYGLDDSAARRPYRFQDFTLCLAAARAGLGIAMGDNVNAEPDLTAGRLVRPFRETIRRQSQAYYLVSRPGSQNASLTAFSNWLVAEMQKTATLP</sequence>
<dbReference type="STRING" id="1192868.GCA_000304395_00458"/>
<dbReference type="InterPro" id="IPR058163">
    <property type="entry name" value="LysR-type_TF_proteobact-type"/>
</dbReference>
<dbReference type="AlphaFoldDB" id="A0A316CN34"/>
<keyword evidence="4" id="KW-0804">Transcription</keyword>
<dbReference type="InterPro" id="IPR005119">
    <property type="entry name" value="LysR_subst-bd"/>
</dbReference>
<dbReference type="InterPro" id="IPR036390">
    <property type="entry name" value="WH_DNA-bd_sf"/>
</dbReference>
<evidence type="ECO:0000313" key="7">
    <source>
        <dbReference type="Proteomes" id="UP000245396"/>
    </source>
</evidence>
<dbReference type="PANTHER" id="PTHR30537">
    <property type="entry name" value="HTH-TYPE TRANSCRIPTIONAL REGULATOR"/>
    <property type="match status" value="1"/>
</dbReference>
<dbReference type="Proteomes" id="UP000245396">
    <property type="component" value="Unassembled WGS sequence"/>
</dbReference>
<dbReference type="RefSeq" id="WP_170125137.1">
    <property type="nucleotide sequence ID" value="NZ_QGGG01000009.1"/>
</dbReference>
<evidence type="ECO:0000256" key="2">
    <source>
        <dbReference type="ARBA" id="ARBA00023015"/>
    </source>
</evidence>
<dbReference type="SUPFAM" id="SSF53850">
    <property type="entry name" value="Periplasmic binding protein-like II"/>
    <property type="match status" value="1"/>
</dbReference>
<dbReference type="SUPFAM" id="SSF46785">
    <property type="entry name" value="Winged helix' DNA-binding domain"/>
    <property type="match status" value="1"/>
</dbReference>
<dbReference type="PROSITE" id="PS50931">
    <property type="entry name" value="HTH_LYSR"/>
    <property type="match status" value="1"/>
</dbReference>
<dbReference type="GO" id="GO:0003700">
    <property type="term" value="F:DNA-binding transcription factor activity"/>
    <property type="evidence" value="ECO:0007669"/>
    <property type="project" value="InterPro"/>
</dbReference>
<protein>
    <submittedName>
        <fullName evidence="6">LysR family glycine cleavage system transcriptional activator</fullName>
    </submittedName>
</protein>
<proteinExistence type="inferred from homology"/>
<feature type="domain" description="HTH lysR-type" evidence="5">
    <location>
        <begin position="5"/>
        <end position="62"/>
    </location>
</feature>
<evidence type="ECO:0000256" key="1">
    <source>
        <dbReference type="ARBA" id="ARBA00009437"/>
    </source>
</evidence>
<reference evidence="6 7" key="1">
    <citation type="submission" date="2018-05" db="EMBL/GenBank/DDBJ databases">
        <title>Genomic Encyclopedia of Type Strains, Phase IV (KMG-IV): sequencing the most valuable type-strain genomes for metagenomic binning, comparative biology and taxonomic classification.</title>
        <authorList>
            <person name="Goeker M."/>
        </authorList>
    </citation>
    <scope>NUCLEOTIDE SEQUENCE [LARGE SCALE GENOMIC DNA]</scope>
    <source>
        <strain evidence="6 7">DSM 6986</strain>
    </source>
</reference>
<gene>
    <name evidence="6" type="ORF">C7441_109168</name>
</gene>
<comment type="similarity">
    <text evidence="1">Belongs to the LysR transcriptional regulatory family.</text>
</comment>
<dbReference type="FunFam" id="1.10.10.10:FF:000001">
    <property type="entry name" value="LysR family transcriptional regulator"/>
    <property type="match status" value="1"/>
</dbReference>
<evidence type="ECO:0000313" key="6">
    <source>
        <dbReference type="EMBL" id="PWJ82399.1"/>
    </source>
</evidence>